<evidence type="ECO:0000313" key="1">
    <source>
        <dbReference type="EMBL" id="SEJ48466.1"/>
    </source>
</evidence>
<name>A0A1H6Z6X9_9BACT</name>
<dbReference type="STRING" id="1416801.SAMN05192553_104223"/>
<evidence type="ECO:0000313" key="2">
    <source>
        <dbReference type="Proteomes" id="UP000199403"/>
    </source>
</evidence>
<dbReference type="RefSeq" id="WP_092175468.1">
    <property type="nucleotide sequence ID" value="NZ_FNZH01000004.1"/>
</dbReference>
<keyword evidence="2" id="KW-1185">Reference proteome</keyword>
<evidence type="ECO:0008006" key="3">
    <source>
        <dbReference type="Google" id="ProtNLM"/>
    </source>
</evidence>
<accession>A0A1H6Z6X9</accession>
<gene>
    <name evidence="1" type="ORF">SAMN05192553_104223</name>
</gene>
<dbReference type="Proteomes" id="UP000199403">
    <property type="component" value="Unassembled WGS sequence"/>
</dbReference>
<dbReference type="AlphaFoldDB" id="A0A1H6Z6X9"/>
<reference evidence="2" key="1">
    <citation type="submission" date="2016-10" db="EMBL/GenBank/DDBJ databases">
        <authorList>
            <person name="Varghese N."/>
            <person name="Submissions S."/>
        </authorList>
    </citation>
    <scope>NUCLEOTIDE SEQUENCE [LARGE SCALE GENOMIC DNA]</scope>
    <source>
        <strain evidence="2">IBRC-M 10761</strain>
    </source>
</reference>
<protein>
    <recommendedName>
        <fullName evidence="3">Outer membrane protein beta-barrel domain-containing protein</fullName>
    </recommendedName>
</protein>
<dbReference type="EMBL" id="FNZH01000004">
    <property type="protein sequence ID" value="SEJ48466.1"/>
    <property type="molecule type" value="Genomic_DNA"/>
</dbReference>
<dbReference type="OrthoDB" id="823563at2"/>
<sequence>MKVIYTIFAATLYLACPFNSWGQALPFTHHSEMGMLSGRDEFGTRTNFTFQTFNGFLLSERHAFGFLTGLDQYGGLSVVPVAMSWRTVANPQDTWQVYGALDLGYGSTILEPTVVTEWNEHRWQDGGFMGQGSIGLRLKTKRTNFWTISLSYKRQIYHLTTANPMVPMPDPSRPEDWSYFAKDKITFNNVVCRLGYWF</sequence>
<organism evidence="1 2">
    <name type="scientific">Cyclobacterium xiamenense</name>
    <dbReference type="NCBI Taxonomy" id="1297121"/>
    <lineage>
        <taxon>Bacteria</taxon>
        <taxon>Pseudomonadati</taxon>
        <taxon>Bacteroidota</taxon>
        <taxon>Cytophagia</taxon>
        <taxon>Cytophagales</taxon>
        <taxon>Cyclobacteriaceae</taxon>
        <taxon>Cyclobacterium</taxon>
    </lineage>
</organism>
<proteinExistence type="predicted"/>